<dbReference type="InterPro" id="IPR027450">
    <property type="entry name" value="AlkB-like"/>
</dbReference>
<dbReference type="Gene3D" id="2.60.120.590">
    <property type="entry name" value="Alpha-ketoglutarate-dependent dioxygenase AlkB-like"/>
    <property type="match status" value="1"/>
</dbReference>
<reference evidence="2" key="1">
    <citation type="submission" date="2017-06" db="EMBL/GenBank/DDBJ databases">
        <authorList>
            <person name="Assis F.L."/>
            <person name="Abrahao J.S."/>
            <person name="Silva L."/>
            <person name="Khalil J.B."/>
            <person name="Rodrigues R."/>
            <person name="Silva L.S."/>
            <person name="Boratto P."/>
            <person name="Andrade M."/>
            <person name="Kroon E.G."/>
            <person name="Ribeiro B."/>
            <person name="Bergier I."/>
            <person name="Seligmann H."/>
            <person name="Ghigo E."/>
            <person name="Colson P."/>
            <person name="Levasseur A."/>
            <person name="Raoult D."/>
            <person name="Scola B.L."/>
        </authorList>
    </citation>
    <scope>NUCLEOTIDE SEQUENCE</scope>
    <source>
        <strain evidence="2">Deep ocean</strain>
    </source>
</reference>
<dbReference type="PANTHER" id="PTHR31212">
    <property type="entry name" value="ALPHA-KETOGLUTARATE-DEPENDENT DIOXYGENASE ALKB HOMOLOG 3"/>
    <property type="match status" value="1"/>
</dbReference>
<dbReference type="GeneID" id="80517506"/>
<organism evidence="2">
    <name type="scientific">Tupanvirus deep ocean</name>
    <dbReference type="NCBI Taxonomy" id="2126984"/>
    <lineage>
        <taxon>Viruses</taxon>
        <taxon>Varidnaviria</taxon>
        <taxon>Bamfordvirae</taxon>
        <taxon>Nucleocytoviricota</taxon>
        <taxon>Megaviricetes</taxon>
        <taxon>Imitervirales</taxon>
        <taxon>Mimiviridae</taxon>
        <taxon>Megamimivirinae</taxon>
        <taxon>Tupanvirus</taxon>
        <taxon>Tupanvirus altamarinense</taxon>
    </lineage>
</organism>
<dbReference type="RefSeq" id="YP_010780815.1">
    <property type="nucleotide sequence ID" value="NC_075038.1"/>
</dbReference>
<protein>
    <submittedName>
        <fullName evidence="2">2OG-Fe(II) oxygenase</fullName>
    </submittedName>
</protein>
<accession>A0A6N1NQG9</accession>
<dbReference type="SUPFAM" id="SSF51197">
    <property type="entry name" value="Clavaminate synthase-like"/>
    <property type="match status" value="1"/>
</dbReference>
<dbReference type="Pfam" id="PF13532">
    <property type="entry name" value="2OG-FeII_Oxy_2"/>
    <property type="match status" value="1"/>
</dbReference>
<proteinExistence type="predicted"/>
<reference evidence="2" key="2">
    <citation type="journal article" date="2018" name="Nat. Commun.">
        <title>Tailed giant Tupanvirus possesses the most complete translational apparatus of the known virosphere.</title>
        <authorList>
            <person name="Abrahao J."/>
            <person name="Silva L."/>
            <person name="Silva L.S."/>
            <person name="Khalil J.Y.B."/>
            <person name="Rodrigues R."/>
            <person name="Arantes T."/>
            <person name="Assis F."/>
            <person name="Boratto P."/>
            <person name="Andrade M."/>
            <person name="Kroon E.G."/>
            <person name="Ribeiro B."/>
            <person name="Bergier I."/>
            <person name="Seligmann H."/>
            <person name="Ghigo E."/>
            <person name="Colson P."/>
            <person name="Levasseur A."/>
            <person name="Kroemer G."/>
            <person name="Raoult D."/>
            <person name="La Scola B."/>
        </authorList>
    </citation>
    <scope>NUCLEOTIDE SEQUENCE [LARGE SCALE GENOMIC DNA]</scope>
    <source>
        <strain evidence="2">Deep ocean</strain>
    </source>
</reference>
<feature type="domain" description="Fe2OG dioxygenase" evidence="1">
    <location>
        <begin position="91"/>
        <end position="191"/>
    </location>
</feature>
<dbReference type="GO" id="GO:0051213">
    <property type="term" value="F:dioxygenase activity"/>
    <property type="evidence" value="ECO:0007669"/>
    <property type="project" value="InterPro"/>
</dbReference>
<dbReference type="GO" id="GO:0006307">
    <property type="term" value="P:DNA alkylation repair"/>
    <property type="evidence" value="ECO:0007669"/>
    <property type="project" value="InterPro"/>
</dbReference>
<dbReference type="InterPro" id="IPR032854">
    <property type="entry name" value="ALKBH3"/>
</dbReference>
<evidence type="ECO:0000313" key="2">
    <source>
        <dbReference type="EMBL" id="QKU34196.1"/>
    </source>
</evidence>
<dbReference type="PROSITE" id="PS51471">
    <property type="entry name" value="FE2OG_OXY"/>
    <property type="match status" value="1"/>
</dbReference>
<dbReference type="InterPro" id="IPR005123">
    <property type="entry name" value="Oxoglu/Fe-dep_dioxygenase_dom"/>
</dbReference>
<dbReference type="PANTHER" id="PTHR31212:SF4">
    <property type="entry name" value="ALPHA-KETOGLUTARATE-DEPENDENT DIOXYGENASE ALKB HOMOLOG 3"/>
    <property type="match status" value="1"/>
</dbReference>
<dbReference type="EMBL" id="MF405918">
    <property type="protein sequence ID" value="QKU34196.1"/>
    <property type="molecule type" value="Genomic_DNA"/>
</dbReference>
<dbReference type="KEGG" id="vg:80517506"/>
<evidence type="ECO:0000259" key="1">
    <source>
        <dbReference type="PROSITE" id="PS51471"/>
    </source>
</evidence>
<sequence>MSEKTSKKTFTKYAYNLGDGAKVTHIPHYVTNPDALFEELHDNMPWNKYKYELHGKEVTSPRLMHIIKFDNDDNILDNLPEFAKIKKRTEKITGVNFKFAVLNYYRDGNDYIGFHPDREVKSGDIVVSVTVGAARRFVLKHRFRDNVKHVFILEHGDILILNEPAIKTAYKHSIPKMANVGPRINITFRQG</sequence>
<name>A0A6N1NQG9_9VIRU</name>
<dbReference type="InterPro" id="IPR037151">
    <property type="entry name" value="AlkB-like_sf"/>
</dbReference>